<sequence>MENNKTERGKKEKYKSFKKNVRETERERKENGPRRASLCELIREKNLDQLFFFKVLFSDSLAIDPS</sequence>
<reference evidence="2 3" key="1">
    <citation type="submission" date="2022-01" db="EMBL/GenBank/DDBJ databases">
        <authorList>
            <person name="Xiong W."/>
            <person name="Schranz E."/>
        </authorList>
    </citation>
    <scope>NUCLEOTIDE SEQUENCE [LARGE SCALE GENOMIC DNA]</scope>
</reference>
<accession>A0AAU9NWM5</accession>
<dbReference type="EMBL" id="CAKMRJ010005412">
    <property type="protein sequence ID" value="CAH1442345.1"/>
    <property type="molecule type" value="Genomic_DNA"/>
</dbReference>
<feature type="region of interest" description="Disordered" evidence="1">
    <location>
        <begin position="1"/>
        <end position="34"/>
    </location>
</feature>
<name>A0AAU9NWM5_9ASTR</name>
<keyword evidence="3" id="KW-1185">Reference proteome</keyword>
<proteinExistence type="predicted"/>
<protein>
    <submittedName>
        <fullName evidence="2">Uncharacterized protein</fullName>
    </submittedName>
</protein>
<dbReference type="Proteomes" id="UP001157418">
    <property type="component" value="Unassembled WGS sequence"/>
</dbReference>
<evidence type="ECO:0000256" key="1">
    <source>
        <dbReference type="SAM" id="MobiDB-lite"/>
    </source>
</evidence>
<feature type="compositionally biased region" description="Basic and acidic residues" evidence="1">
    <location>
        <begin position="20"/>
        <end position="33"/>
    </location>
</feature>
<gene>
    <name evidence="2" type="ORF">LVIROSA_LOCUS28338</name>
</gene>
<dbReference type="AlphaFoldDB" id="A0AAU9NWM5"/>
<organism evidence="2 3">
    <name type="scientific">Lactuca virosa</name>
    <dbReference type="NCBI Taxonomy" id="75947"/>
    <lineage>
        <taxon>Eukaryota</taxon>
        <taxon>Viridiplantae</taxon>
        <taxon>Streptophyta</taxon>
        <taxon>Embryophyta</taxon>
        <taxon>Tracheophyta</taxon>
        <taxon>Spermatophyta</taxon>
        <taxon>Magnoliopsida</taxon>
        <taxon>eudicotyledons</taxon>
        <taxon>Gunneridae</taxon>
        <taxon>Pentapetalae</taxon>
        <taxon>asterids</taxon>
        <taxon>campanulids</taxon>
        <taxon>Asterales</taxon>
        <taxon>Asteraceae</taxon>
        <taxon>Cichorioideae</taxon>
        <taxon>Cichorieae</taxon>
        <taxon>Lactucinae</taxon>
        <taxon>Lactuca</taxon>
    </lineage>
</organism>
<evidence type="ECO:0000313" key="3">
    <source>
        <dbReference type="Proteomes" id="UP001157418"/>
    </source>
</evidence>
<comment type="caution">
    <text evidence="2">The sequence shown here is derived from an EMBL/GenBank/DDBJ whole genome shotgun (WGS) entry which is preliminary data.</text>
</comment>
<feature type="compositionally biased region" description="Basic and acidic residues" evidence="1">
    <location>
        <begin position="1"/>
        <end position="10"/>
    </location>
</feature>
<evidence type="ECO:0000313" key="2">
    <source>
        <dbReference type="EMBL" id="CAH1442345.1"/>
    </source>
</evidence>